<evidence type="ECO:0000256" key="5">
    <source>
        <dbReference type="ARBA" id="ARBA00022884"/>
    </source>
</evidence>
<dbReference type="PROSITE" id="PS50089">
    <property type="entry name" value="ZF_RING_2"/>
    <property type="match status" value="1"/>
</dbReference>
<evidence type="ECO:0000256" key="1">
    <source>
        <dbReference type="ARBA" id="ARBA00004123"/>
    </source>
</evidence>
<dbReference type="GO" id="GO:0004842">
    <property type="term" value="F:ubiquitin-protein transferase activity"/>
    <property type="evidence" value="ECO:0007669"/>
    <property type="project" value="InterPro"/>
</dbReference>
<dbReference type="InParanoid" id="A0A1X2HJR6"/>
<dbReference type="EMBL" id="MCGN01000003">
    <property type="protein sequence ID" value="ORY99321.1"/>
    <property type="molecule type" value="Genomic_DNA"/>
</dbReference>
<evidence type="ECO:0000313" key="16">
    <source>
        <dbReference type="Proteomes" id="UP000242180"/>
    </source>
</evidence>
<protein>
    <recommendedName>
        <fullName evidence="17">RING/Ubox like zinc-binding domain-domain-containing protein</fullName>
    </recommendedName>
</protein>
<dbReference type="PROSITE" id="PS50102">
    <property type="entry name" value="RRM"/>
    <property type="match status" value="1"/>
</dbReference>
<dbReference type="InterPro" id="IPR000571">
    <property type="entry name" value="Znf_CCCH"/>
</dbReference>
<feature type="compositionally biased region" description="Basic and acidic residues" evidence="11">
    <location>
        <begin position="234"/>
        <end position="251"/>
    </location>
</feature>
<evidence type="ECO:0000256" key="10">
    <source>
        <dbReference type="SAM" id="Coils"/>
    </source>
</evidence>
<evidence type="ECO:0000256" key="2">
    <source>
        <dbReference type="ARBA" id="ARBA00022723"/>
    </source>
</evidence>
<dbReference type="Gene3D" id="3.30.70.330">
    <property type="match status" value="1"/>
</dbReference>
<evidence type="ECO:0000259" key="14">
    <source>
        <dbReference type="PROSITE" id="PS50103"/>
    </source>
</evidence>
<evidence type="ECO:0000256" key="4">
    <source>
        <dbReference type="ARBA" id="ARBA00022833"/>
    </source>
</evidence>
<feature type="compositionally biased region" description="Low complexity" evidence="11">
    <location>
        <begin position="353"/>
        <end position="370"/>
    </location>
</feature>
<reference evidence="15 16" key="1">
    <citation type="submission" date="2016-07" db="EMBL/GenBank/DDBJ databases">
        <title>Pervasive Adenine N6-methylation of Active Genes in Fungi.</title>
        <authorList>
            <consortium name="DOE Joint Genome Institute"/>
            <person name="Mondo S.J."/>
            <person name="Dannebaum R.O."/>
            <person name="Kuo R.C."/>
            <person name="Labutti K."/>
            <person name="Haridas S."/>
            <person name="Kuo A."/>
            <person name="Salamov A."/>
            <person name="Ahrendt S.R."/>
            <person name="Lipzen A."/>
            <person name="Sullivan W."/>
            <person name="Andreopoulos W.B."/>
            <person name="Clum A."/>
            <person name="Lindquist E."/>
            <person name="Daum C."/>
            <person name="Ramamoorthy G.K."/>
            <person name="Gryganskyi A."/>
            <person name="Culley D."/>
            <person name="Magnuson J.K."/>
            <person name="James T.Y."/>
            <person name="O'Malley M.A."/>
            <person name="Stajich J.E."/>
            <person name="Spatafora J.W."/>
            <person name="Visel A."/>
            <person name="Grigoriev I.V."/>
        </authorList>
    </citation>
    <scope>NUCLEOTIDE SEQUENCE [LARGE SCALE GENOMIC DNA]</scope>
    <source>
        <strain evidence="15 16">NRRL 2496</strain>
    </source>
</reference>
<dbReference type="GO" id="GO:0008270">
    <property type="term" value="F:zinc ion binding"/>
    <property type="evidence" value="ECO:0007669"/>
    <property type="project" value="UniProtKB-KW"/>
</dbReference>
<dbReference type="Gene3D" id="3.30.40.10">
    <property type="entry name" value="Zinc/RING finger domain, C3HC4 (zinc finger)"/>
    <property type="match status" value="1"/>
</dbReference>
<dbReference type="InterPro" id="IPR035979">
    <property type="entry name" value="RBD_domain_sf"/>
</dbReference>
<evidence type="ECO:0000256" key="9">
    <source>
        <dbReference type="PROSITE-ProRule" id="PRU00723"/>
    </source>
</evidence>
<dbReference type="InterPro" id="IPR012677">
    <property type="entry name" value="Nucleotide-bd_a/b_plait_sf"/>
</dbReference>
<feature type="zinc finger region" description="C3H1-type" evidence="9">
    <location>
        <begin position="194"/>
        <end position="221"/>
    </location>
</feature>
<feature type="domain" description="RRM" evidence="13">
    <location>
        <begin position="106"/>
        <end position="197"/>
    </location>
</feature>
<proteinExistence type="predicted"/>
<keyword evidence="7" id="KW-0539">Nucleus</keyword>
<feature type="domain" description="RING-type" evidence="12">
    <location>
        <begin position="11"/>
        <end position="54"/>
    </location>
</feature>
<dbReference type="FunFam" id="3.30.40.10:FF:000006">
    <property type="entry name" value="CCR4-NOT transcription complex subunit 4"/>
    <property type="match status" value="1"/>
</dbReference>
<dbReference type="Proteomes" id="UP000242180">
    <property type="component" value="Unassembled WGS sequence"/>
</dbReference>
<evidence type="ECO:0000313" key="15">
    <source>
        <dbReference type="EMBL" id="ORY99321.1"/>
    </source>
</evidence>
<evidence type="ECO:0000256" key="6">
    <source>
        <dbReference type="ARBA" id="ARBA00023054"/>
    </source>
</evidence>
<dbReference type="SMART" id="SM00361">
    <property type="entry name" value="RRM_1"/>
    <property type="match status" value="1"/>
</dbReference>
<feature type="compositionally biased region" description="Basic residues" evidence="11">
    <location>
        <begin position="373"/>
        <end position="384"/>
    </location>
</feature>
<keyword evidence="3 9" id="KW-0863">Zinc-finger</keyword>
<evidence type="ECO:0000259" key="13">
    <source>
        <dbReference type="PROSITE" id="PS50102"/>
    </source>
</evidence>
<dbReference type="STRING" id="13706.A0A1X2HJR6"/>
<dbReference type="InterPro" id="IPR039780">
    <property type="entry name" value="Mot2"/>
</dbReference>
<comment type="subcellular location">
    <subcellularLocation>
        <location evidence="1">Nucleus</location>
    </subcellularLocation>
</comment>
<evidence type="ECO:0000259" key="12">
    <source>
        <dbReference type="PROSITE" id="PS50089"/>
    </source>
</evidence>
<dbReference type="InterPro" id="IPR013083">
    <property type="entry name" value="Znf_RING/FYVE/PHD"/>
</dbReference>
<feature type="region of interest" description="Disordered" evidence="11">
    <location>
        <begin position="234"/>
        <end position="415"/>
    </location>
</feature>
<dbReference type="SUPFAM" id="SSF57850">
    <property type="entry name" value="RING/U-box"/>
    <property type="match status" value="1"/>
</dbReference>
<dbReference type="GO" id="GO:0030014">
    <property type="term" value="C:CCR4-NOT complex"/>
    <property type="evidence" value="ECO:0007669"/>
    <property type="project" value="InterPro"/>
</dbReference>
<keyword evidence="2 9" id="KW-0479">Metal-binding</keyword>
<gene>
    <name evidence="15" type="ORF">BCR43DRAFT_562593</name>
</gene>
<keyword evidence="6 10" id="KW-0175">Coiled coil</keyword>
<dbReference type="CDD" id="cd12438">
    <property type="entry name" value="RRM_CNOT4"/>
    <property type="match status" value="1"/>
</dbReference>
<keyword evidence="16" id="KW-1185">Reference proteome</keyword>
<sequence length="531" mass="58883">MIDSDDEDYECPLCMEELDIADRNFRPCTCGYQICRFCWHHIKENLNGRCPACRRVYSDQMVEFQPISSEEISRIKREKKEKERQQKDMEAANRRHLANMRVVQKNLVYVIGLHPKLASEEIVRSNDLFGQFGKISKIVINKRPVAPTSNASGTTTMQPSAAVYVTYFRKEDAAKAIAGVDGSVMAGRILRASYGTTKYCTYYLRNMTCPNPTCLYLHEPGEDADTISKEELATGKHRMRDQMSTDAEHRGPSHSSSASSDMPSRKPPTLESVATISYKNASARPDLRQYSSYSHPTPTTTTVSTNEPDDDRPALPATASWAKPGSGPSTPTLRSDTLPERALTPDNFGPPLAVAVAAAQKQNQQQQQQASTPKRKSEKKKRKEMQKSESSTSSSRPGTPSSVVQPSELELVPPEPKVPEYYDGLIHFVLGDALQDMCSLADCHAELYEEPVGVSALHDDTDSPIEEDDTAGGPDLLAEPVMTPLEFLTDAAPSRNYAGTFNPFAHQFLRSTGNLFEAPIRKCSRFGFAQI</sequence>
<dbReference type="InterPro" id="IPR003954">
    <property type="entry name" value="RRM_euk-type"/>
</dbReference>
<dbReference type="Pfam" id="PF14570">
    <property type="entry name" value="zf-RING_4"/>
    <property type="match status" value="1"/>
</dbReference>
<accession>A0A1X2HJR6</accession>
<dbReference type="InterPro" id="IPR001841">
    <property type="entry name" value="Znf_RING"/>
</dbReference>
<dbReference type="GO" id="GO:0003723">
    <property type="term" value="F:RNA binding"/>
    <property type="evidence" value="ECO:0007669"/>
    <property type="project" value="UniProtKB-UniRule"/>
</dbReference>
<dbReference type="PROSITE" id="PS50103">
    <property type="entry name" value="ZF_C3H1"/>
    <property type="match status" value="1"/>
</dbReference>
<dbReference type="InterPro" id="IPR000504">
    <property type="entry name" value="RRM_dom"/>
</dbReference>
<evidence type="ECO:0000256" key="3">
    <source>
        <dbReference type="ARBA" id="ARBA00022771"/>
    </source>
</evidence>
<comment type="caution">
    <text evidence="15">The sequence shown here is derived from an EMBL/GenBank/DDBJ whole genome shotgun (WGS) entry which is preliminary data.</text>
</comment>
<dbReference type="GO" id="GO:0016567">
    <property type="term" value="P:protein ubiquitination"/>
    <property type="evidence" value="ECO:0007669"/>
    <property type="project" value="TreeGrafter"/>
</dbReference>
<evidence type="ECO:0008006" key="17">
    <source>
        <dbReference type="Google" id="ProtNLM"/>
    </source>
</evidence>
<dbReference type="SUPFAM" id="SSF54928">
    <property type="entry name" value="RNA-binding domain, RBD"/>
    <property type="match status" value="1"/>
</dbReference>
<dbReference type="FunCoup" id="A0A1X2HJR6">
    <property type="interactions" value="137"/>
</dbReference>
<keyword evidence="5 8" id="KW-0694">RNA-binding</keyword>
<feature type="domain" description="C3H1-type" evidence="14">
    <location>
        <begin position="194"/>
        <end position="221"/>
    </location>
</feature>
<name>A0A1X2HJR6_SYNRA</name>
<dbReference type="PANTHER" id="PTHR12603">
    <property type="entry name" value="CCR4-NOT TRANSCRIPTION COMPLEX RELATED"/>
    <property type="match status" value="1"/>
</dbReference>
<organism evidence="15 16">
    <name type="scientific">Syncephalastrum racemosum</name>
    <name type="common">Filamentous fungus</name>
    <dbReference type="NCBI Taxonomy" id="13706"/>
    <lineage>
        <taxon>Eukaryota</taxon>
        <taxon>Fungi</taxon>
        <taxon>Fungi incertae sedis</taxon>
        <taxon>Mucoromycota</taxon>
        <taxon>Mucoromycotina</taxon>
        <taxon>Mucoromycetes</taxon>
        <taxon>Mucorales</taxon>
        <taxon>Syncephalastraceae</taxon>
        <taxon>Syncephalastrum</taxon>
    </lineage>
</organism>
<evidence type="ECO:0000256" key="8">
    <source>
        <dbReference type="PROSITE-ProRule" id="PRU00176"/>
    </source>
</evidence>
<keyword evidence="4 9" id="KW-0862">Zinc</keyword>
<dbReference type="CDD" id="cd16618">
    <property type="entry name" value="mRING-HC-C4C4_CNOT4"/>
    <property type="match status" value="1"/>
</dbReference>
<dbReference type="OrthoDB" id="1923159at2759"/>
<feature type="compositionally biased region" description="Low complexity" evidence="11">
    <location>
        <begin position="290"/>
        <end position="305"/>
    </location>
</feature>
<dbReference type="GO" id="GO:0005634">
    <property type="term" value="C:nucleus"/>
    <property type="evidence" value="ECO:0007669"/>
    <property type="project" value="UniProtKB-SubCell"/>
</dbReference>
<dbReference type="PANTHER" id="PTHR12603:SF0">
    <property type="entry name" value="CCR4-NOT TRANSCRIPTION COMPLEX SUBUNIT 4"/>
    <property type="match status" value="1"/>
</dbReference>
<evidence type="ECO:0000256" key="11">
    <source>
        <dbReference type="SAM" id="MobiDB-lite"/>
    </source>
</evidence>
<dbReference type="InterPro" id="IPR034261">
    <property type="entry name" value="CNOT4_RRM"/>
</dbReference>
<dbReference type="AlphaFoldDB" id="A0A1X2HJR6"/>
<feature type="compositionally biased region" description="Low complexity" evidence="11">
    <location>
        <begin position="253"/>
        <end position="262"/>
    </location>
</feature>
<feature type="compositionally biased region" description="Low complexity" evidence="11">
    <location>
        <begin position="388"/>
        <end position="412"/>
    </location>
</feature>
<dbReference type="SMART" id="SM00360">
    <property type="entry name" value="RRM"/>
    <property type="match status" value="1"/>
</dbReference>
<evidence type="ECO:0000256" key="7">
    <source>
        <dbReference type="ARBA" id="ARBA00023242"/>
    </source>
</evidence>
<dbReference type="InterPro" id="IPR039515">
    <property type="entry name" value="NOT4_mRING-HC-C4C4"/>
</dbReference>
<feature type="coiled-coil region" evidence="10">
    <location>
        <begin position="72"/>
        <end position="99"/>
    </location>
</feature>
<dbReference type="OMA" id="QMANDDS"/>